<gene>
    <name evidence="2" type="ORF">V4D30_00340</name>
</gene>
<evidence type="ECO:0000313" key="2">
    <source>
        <dbReference type="EMBL" id="XCH46743.1"/>
    </source>
</evidence>
<feature type="transmembrane region" description="Helical" evidence="1">
    <location>
        <begin position="20"/>
        <end position="43"/>
    </location>
</feature>
<dbReference type="EMBL" id="CP144373">
    <property type="protein sequence ID" value="XCH46743.1"/>
    <property type="molecule type" value="Genomic_DNA"/>
</dbReference>
<keyword evidence="1" id="KW-0812">Transmembrane</keyword>
<accession>A0AAU8GXF9</accession>
<protein>
    <recommendedName>
        <fullName evidence="3">Type 4 fimbrial biogenesis protein PilX N-terminal domain-containing protein</fullName>
    </recommendedName>
</protein>
<keyword evidence="1" id="KW-0472">Membrane</keyword>
<dbReference type="AlphaFoldDB" id="A0AAU8GXF9"/>
<organism evidence="2">
    <name type="scientific">Thermodesulfovibrio autotrophicus</name>
    <dbReference type="NCBI Taxonomy" id="3118333"/>
    <lineage>
        <taxon>Bacteria</taxon>
        <taxon>Pseudomonadati</taxon>
        <taxon>Nitrospirota</taxon>
        <taxon>Thermodesulfovibrionia</taxon>
        <taxon>Thermodesulfovibrionales</taxon>
        <taxon>Thermodesulfovibrionaceae</taxon>
        <taxon>Thermodesulfovibrio</taxon>
    </lineage>
</organism>
<name>A0AAU8GXF9_9BACT</name>
<proteinExistence type="predicted"/>
<sequence length="167" mass="17872">MESCRTGYSIKKLSINNKGIALFSAILIAVFALLAVAGLYFALTKLLGSSQTIKTYASVRDAAAGGVHQAVIMIQSGSFNDFAVGECTPQPIEINFKLYGSDKLFTNKITVCLSAYKALPGYEITAVAYSKLAGGYKGFIYTIISEAEGPEATGEKTRSRIEAVYAR</sequence>
<keyword evidence="1" id="KW-1133">Transmembrane helix</keyword>
<evidence type="ECO:0000256" key="1">
    <source>
        <dbReference type="SAM" id="Phobius"/>
    </source>
</evidence>
<reference evidence="2" key="1">
    <citation type="submission" date="2024-01" db="EMBL/GenBank/DDBJ databases">
        <title>The first autotrophic representatives of the genus Thermodesulfovibrio.</title>
        <authorList>
            <person name="Maltseva A.I."/>
            <person name="Elcheninov A.G."/>
            <person name="Kublanov I.V."/>
            <person name="Lebedinsky A.V."/>
            <person name="Frolov E.N."/>
        </authorList>
    </citation>
    <scope>NUCLEOTIDE SEQUENCE</scope>
    <source>
        <strain evidence="2">3907-1M</strain>
    </source>
</reference>
<evidence type="ECO:0008006" key="3">
    <source>
        <dbReference type="Google" id="ProtNLM"/>
    </source>
</evidence>
<dbReference type="RefSeq" id="WP_353684266.1">
    <property type="nucleotide sequence ID" value="NZ_CP144373.1"/>
</dbReference>
<dbReference type="KEGG" id="taut:V4D30_00340"/>